<accession>A0A0M9A130</accession>
<evidence type="ECO:0000313" key="2">
    <source>
        <dbReference type="Proteomes" id="UP000053105"/>
    </source>
</evidence>
<reference evidence="1 2" key="1">
    <citation type="submission" date="2015-07" db="EMBL/GenBank/DDBJ databases">
        <title>The genome of Melipona quadrifasciata.</title>
        <authorList>
            <person name="Pan H."/>
            <person name="Kapheim K."/>
        </authorList>
    </citation>
    <scope>NUCLEOTIDE SEQUENCE [LARGE SCALE GENOMIC DNA]</scope>
    <source>
        <strain evidence="1">0111107301</strain>
        <tissue evidence="1">Whole body</tissue>
    </source>
</reference>
<organism evidence="1 2">
    <name type="scientific">Melipona quadrifasciata</name>
    <dbReference type="NCBI Taxonomy" id="166423"/>
    <lineage>
        <taxon>Eukaryota</taxon>
        <taxon>Metazoa</taxon>
        <taxon>Ecdysozoa</taxon>
        <taxon>Arthropoda</taxon>
        <taxon>Hexapoda</taxon>
        <taxon>Insecta</taxon>
        <taxon>Pterygota</taxon>
        <taxon>Neoptera</taxon>
        <taxon>Endopterygota</taxon>
        <taxon>Hymenoptera</taxon>
        <taxon>Apocrita</taxon>
        <taxon>Aculeata</taxon>
        <taxon>Apoidea</taxon>
        <taxon>Anthophila</taxon>
        <taxon>Apidae</taxon>
        <taxon>Melipona</taxon>
    </lineage>
</organism>
<sequence length="56" mass="6550">MANNIRHNFVNFTKFYHDKNLPIHATVKTIEPKMKLRLGFDVDKIEIEIKKAGLPN</sequence>
<dbReference type="EMBL" id="KQ435769">
    <property type="protein sequence ID" value="KOX75190.1"/>
    <property type="molecule type" value="Genomic_DNA"/>
</dbReference>
<protein>
    <submittedName>
        <fullName evidence="1">Uncharacterized protein</fullName>
    </submittedName>
</protein>
<keyword evidence="2" id="KW-1185">Reference proteome</keyword>
<proteinExistence type="predicted"/>
<dbReference type="Proteomes" id="UP000053105">
    <property type="component" value="Unassembled WGS sequence"/>
</dbReference>
<evidence type="ECO:0000313" key="1">
    <source>
        <dbReference type="EMBL" id="KOX75190.1"/>
    </source>
</evidence>
<dbReference type="AlphaFoldDB" id="A0A0M9A130"/>
<name>A0A0M9A130_9HYME</name>
<gene>
    <name evidence="1" type="ORF">WN51_14262</name>
</gene>